<reference evidence="4" key="1">
    <citation type="submission" date="2020-05" db="EMBL/GenBank/DDBJ databases">
        <authorList>
            <person name="Chiriac C."/>
            <person name="Salcher M."/>
            <person name="Ghai R."/>
            <person name="Kavagutti S V."/>
        </authorList>
    </citation>
    <scope>NUCLEOTIDE SEQUENCE</scope>
</reference>
<feature type="compositionally biased region" description="Polar residues" evidence="1">
    <location>
        <begin position="356"/>
        <end position="369"/>
    </location>
</feature>
<evidence type="ECO:0000256" key="2">
    <source>
        <dbReference type="SAM" id="Phobius"/>
    </source>
</evidence>
<accession>A0A6J7EXF1</accession>
<feature type="region of interest" description="Disordered" evidence="1">
    <location>
        <begin position="339"/>
        <end position="380"/>
    </location>
</feature>
<feature type="domain" description="WxL Interacting Protein peptidoglycan binding" evidence="3">
    <location>
        <begin position="48"/>
        <end position="164"/>
    </location>
</feature>
<keyword evidence="2" id="KW-0812">Transmembrane</keyword>
<sequence>MAARIPHNSSARTLLRSTIACIVLGVATLVSGGAPTAHAINSGGGLAIQPTSSNAQAGVTNRSKFTYKLKPGSVQTDSVVVSNLNDTARLVTVYVANAFTTTSGKIGVRPNDQAKSGAVEWLRFTTKLGDGTIEIAGKSSATIPFTISIPPNAAPGDYAFGVAVAPVVEAPKPAPGQNAIQIVQAAATLVELRVDGPLIPIVRVGTLEVQSSPKFVPGFTGGTTTTTFEVVNIGNVRLNNTIHITEHNAFGTIIHTEPDIELNNLLPGSKVKITRSWANDAYIKGSVQIDITTDTDARETRSQSYWSVSWHSFVVPGALALLLLALWVLVRRRRRQKAGLPASPRPLLSPPMGAHTGQSAAGAQSSVTDDGSDPLWTGSP</sequence>
<dbReference type="Pfam" id="PF06030">
    <property type="entry name" value="WxLIP_PGBD"/>
    <property type="match status" value="1"/>
</dbReference>
<name>A0A6J7EXF1_9ZZZZ</name>
<keyword evidence="2" id="KW-1133">Transmembrane helix</keyword>
<organism evidence="4">
    <name type="scientific">freshwater metagenome</name>
    <dbReference type="NCBI Taxonomy" id="449393"/>
    <lineage>
        <taxon>unclassified sequences</taxon>
        <taxon>metagenomes</taxon>
        <taxon>ecological metagenomes</taxon>
    </lineage>
</organism>
<evidence type="ECO:0000259" key="3">
    <source>
        <dbReference type="Pfam" id="PF06030"/>
    </source>
</evidence>
<dbReference type="AlphaFoldDB" id="A0A6J7EXF1"/>
<evidence type="ECO:0000313" key="4">
    <source>
        <dbReference type="EMBL" id="CAB4887021.1"/>
    </source>
</evidence>
<proteinExistence type="predicted"/>
<dbReference type="EMBL" id="CAFBLP010000078">
    <property type="protein sequence ID" value="CAB4887021.1"/>
    <property type="molecule type" value="Genomic_DNA"/>
</dbReference>
<gene>
    <name evidence="4" type="ORF">UFOPK3376_02435</name>
</gene>
<protein>
    <submittedName>
        <fullName evidence="4">Unannotated protein</fullName>
    </submittedName>
</protein>
<evidence type="ECO:0000256" key="1">
    <source>
        <dbReference type="SAM" id="MobiDB-lite"/>
    </source>
</evidence>
<dbReference type="InterPro" id="IPR010317">
    <property type="entry name" value="WxLIP_PGBD"/>
</dbReference>
<feature type="transmembrane region" description="Helical" evidence="2">
    <location>
        <begin position="310"/>
        <end position="330"/>
    </location>
</feature>
<keyword evidence="2" id="KW-0472">Membrane</keyword>